<gene>
    <name evidence="2" type="ORF">RM540_15685</name>
</gene>
<evidence type="ECO:0008006" key="4">
    <source>
        <dbReference type="Google" id="ProtNLM"/>
    </source>
</evidence>
<dbReference type="RefSeq" id="WP_311665856.1">
    <property type="nucleotide sequence ID" value="NZ_JAVRHT010000060.1"/>
</dbReference>
<feature type="region of interest" description="Disordered" evidence="1">
    <location>
        <begin position="117"/>
        <end position="157"/>
    </location>
</feature>
<comment type="caution">
    <text evidence="2">The sequence shown here is derived from an EMBL/GenBank/DDBJ whole genome shotgun (WGS) entry which is preliminary data.</text>
</comment>
<evidence type="ECO:0000313" key="3">
    <source>
        <dbReference type="Proteomes" id="UP001267426"/>
    </source>
</evidence>
<keyword evidence="3" id="KW-1185">Reference proteome</keyword>
<dbReference type="Pfam" id="PF21983">
    <property type="entry name" value="NikA-like"/>
    <property type="match status" value="1"/>
</dbReference>
<dbReference type="InterPro" id="IPR053842">
    <property type="entry name" value="NikA-like"/>
</dbReference>
<evidence type="ECO:0000256" key="1">
    <source>
        <dbReference type="SAM" id="MobiDB-lite"/>
    </source>
</evidence>
<dbReference type="Proteomes" id="UP001267426">
    <property type="component" value="Unassembled WGS sequence"/>
</dbReference>
<dbReference type="EMBL" id="JAVRHT010000060">
    <property type="protein sequence ID" value="MDT0633196.1"/>
    <property type="molecule type" value="Genomic_DNA"/>
</dbReference>
<name>A0ABU3BV74_9BACT</name>
<evidence type="ECO:0000313" key="2">
    <source>
        <dbReference type="EMBL" id="MDT0633196.1"/>
    </source>
</evidence>
<feature type="compositionally biased region" description="Low complexity" evidence="1">
    <location>
        <begin position="140"/>
        <end position="149"/>
    </location>
</feature>
<proteinExistence type="predicted"/>
<sequence length="157" mass="16792">MAVEKSVVRSVRFSPEEWGRVEAWARDAQVSPSRYVREATMRRRPAERPRGVRAEAVREMKAVGRNLNQLVRLAHRARADRAAGRGADPALGGAGGTVTPEEVAACLANVLAAMDRVSPPRSEGDAFIASDMEPDHPDRVAASGTAAGRGRADRGAP</sequence>
<reference evidence="2 3" key="1">
    <citation type="submission" date="2023-09" db="EMBL/GenBank/DDBJ databases">
        <authorList>
            <person name="Rey-Velasco X."/>
        </authorList>
    </citation>
    <scope>NUCLEOTIDE SEQUENCE [LARGE SCALE GENOMIC DNA]</scope>
    <source>
        <strain evidence="2 3">F394</strain>
    </source>
</reference>
<protein>
    <recommendedName>
        <fullName evidence="4">Mobilisation protein (MobC)</fullName>
    </recommendedName>
</protein>
<organism evidence="2 3">
    <name type="scientific">Rubrivirga litoralis</name>
    <dbReference type="NCBI Taxonomy" id="3075598"/>
    <lineage>
        <taxon>Bacteria</taxon>
        <taxon>Pseudomonadati</taxon>
        <taxon>Rhodothermota</taxon>
        <taxon>Rhodothermia</taxon>
        <taxon>Rhodothermales</taxon>
        <taxon>Rubricoccaceae</taxon>
        <taxon>Rubrivirga</taxon>
    </lineage>
</organism>
<accession>A0ABU3BV74</accession>